<dbReference type="Pfam" id="PF00450">
    <property type="entry name" value="Peptidase_S10"/>
    <property type="match status" value="1"/>
</dbReference>
<organism evidence="3 4">
    <name type="scientific">Prunus yedoensis var. nudiflora</name>
    <dbReference type="NCBI Taxonomy" id="2094558"/>
    <lineage>
        <taxon>Eukaryota</taxon>
        <taxon>Viridiplantae</taxon>
        <taxon>Streptophyta</taxon>
        <taxon>Embryophyta</taxon>
        <taxon>Tracheophyta</taxon>
        <taxon>Spermatophyta</taxon>
        <taxon>Magnoliopsida</taxon>
        <taxon>eudicotyledons</taxon>
        <taxon>Gunneridae</taxon>
        <taxon>Pentapetalae</taxon>
        <taxon>rosids</taxon>
        <taxon>fabids</taxon>
        <taxon>Rosales</taxon>
        <taxon>Rosaceae</taxon>
        <taxon>Amygdaloideae</taxon>
        <taxon>Amygdaleae</taxon>
        <taxon>Prunus</taxon>
    </lineage>
</organism>
<dbReference type="OrthoDB" id="1138214at2759"/>
<keyword evidence="2" id="KW-0732">Signal</keyword>
<dbReference type="FunFam" id="3.40.50.1820:FF:000453">
    <property type="entry name" value="Carboxypeptidase"/>
    <property type="match status" value="1"/>
</dbReference>
<dbReference type="SUPFAM" id="SSF53474">
    <property type="entry name" value="alpha/beta-Hydrolases"/>
    <property type="match status" value="1"/>
</dbReference>
<dbReference type="InterPro" id="IPR001563">
    <property type="entry name" value="Peptidase_S10"/>
</dbReference>
<keyword evidence="3" id="KW-0378">Hydrolase</keyword>
<dbReference type="InterPro" id="IPR029058">
    <property type="entry name" value="AB_hydrolase_fold"/>
</dbReference>
<dbReference type="Gene3D" id="6.10.250.940">
    <property type="match status" value="1"/>
</dbReference>
<comment type="similarity">
    <text evidence="1">Belongs to the peptidase S10 family.</text>
</comment>
<keyword evidence="4" id="KW-1185">Reference proteome</keyword>
<gene>
    <name evidence="3" type="ORF">Pyn_13485</name>
</gene>
<dbReference type="PANTHER" id="PTHR11802:SF399">
    <property type="entry name" value="CARBOXYPEPTIDASE"/>
    <property type="match status" value="1"/>
</dbReference>
<evidence type="ECO:0000256" key="2">
    <source>
        <dbReference type="SAM" id="SignalP"/>
    </source>
</evidence>
<evidence type="ECO:0000313" key="4">
    <source>
        <dbReference type="Proteomes" id="UP000250321"/>
    </source>
</evidence>
<dbReference type="PRINTS" id="PR00724">
    <property type="entry name" value="CRBOXYPTASEC"/>
</dbReference>
<proteinExistence type="inferred from homology"/>
<protein>
    <submittedName>
        <fullName evidence="3">Serine carboxypeptidase-like 45</fullName>
    </submittedName>
</protein>
<dbReference type="GO" id="GO:0004185">
    <property type="term" value="F:serine-type carboxypeptidase activity"/>
    <property type="evidence" value="ECO:0007669"/>
    <property type="project" value="InterPro"/>
</dbReference>
<dbReference type="Gene3D" id="3.40.50.11320">
    <property type="match status" value="1"/>
</dbReference>
<evidence type="ECO:0000313" key="3">
    <source>
        <dbReference type="EMBL" id="PQM36487.1"/>
    </source>
</evidence>
<feature type="signal peptide" evidence="2">
    <location>
        <begin position="1"/>
        <end position="24"/>
    </location>
</feature>
<reference evidence="3 4" key="1">
    <citation type="submission" date="2018-02" db="EMBL/GenBank/DDBJ databases">
        <title>Draft genome of wild Prunus yedoensis var. nudiflora.</title>
        <authorList>
            <person name="Baek S."/>
            <person name="Kim J.-H."/>
            <person name="Choi K."/>
            <person name="Kim G.-B."/>
            <person name="Cho A."/>
            <person name="Jang H."/>
            <person name="Shin C.-H."/>
            <person name="Yu H.-J."/>
            <person name="Mun J.-H."/>
        </authorList>
    </citation>
    <scope>NUCLEOTIDE SEQUENCE [LARGE SCALE GENOMIC DNA]</scope>
    <source>
        <strain evidence="4">cv. Jeju island</strain>
        <tissue evidence="3">Leaf</tissue>
    </source>
</reference>
<sequence>MASQPWMCIGFLTSMLVLMGAVEALPMANKIVSLPGQPRVSFQQFAGYIDVDDHPQRSLFYYFVEAESRPASKPLVVWFNGGPGCSSVGEGAFVEHGPFKPSGGATLIKNPYSWNTEANMLYLESPAGVGFSFATDKSFYENVNDDITARDSLTFLQRWFDKFPEYNHRDLFLVEKAMQVCFDLMKEHDRCHYVPQLAQLIIHSRVNFNLKGIAIGNPLLEFSTDINAEDLFYWSHGLISDAAYGLLTSVCNSSQLLRETIAGSPSAACSHVSTQVSQELSSYVDKYYVTGDVCLSPPFPTKLELLNPLRSNFRTSAFHHSRAEAGNYNQQLTDKIDACVEEETVTYLNRKDVQKALHAKLVGVSNWSLCSQVLQYDMGDLEIPTIPIVGSLVKSGVRVMVYSGDQDSVVPFFGSRSLINRLAKQLGLKSTVPTELGLRENRLVGGHKFMVISYHSPS</sequence>
<keyword evidence="3" id="KW-0645">Protease</keyword>
<name>A0A314UG99_PRUYE</name>
<dbReference type="GO" id="GO:0005773">
    <property type="term" value="C:vacuole"/>
    <property type="evidence" value="ECO:0007669"/>
    <property type="project" value="TreeGrafter"/>
</dbReference>
<dbReference type="EMBL" id="PJQY01003545">
    <property type="protein sequence ID" value="PQM36487.1"/>
    <property type="molecule type" value="Genomic_DNA"/>
</dbReference>
<evidence type="ECO:0000256" key="1">
    <source>
        <dbReference type="ARBA" id="ARBA00009431"/>
    </source>
</evidence>
<comment type="caution">
    <text evidence="3">The sequence shown here is derived from an EMBL/GenBank/DDBJ whole genome shotgun (WGS) entry which is preliminary data.</text>
</comment>
<dbReference type="Proteomes" id="UP000250321">
    <property type="component" value="Unassembled WGS sequence"/>
</dbReference>
<feature type="chain" id="PRO_5016273947" evidence="2">
    <location>
        <begin position="25"/>
        <end position="458"/>
    </location>
</feature>
<dbReference type="PANTHER" id="PTHR11802">
    <property type="entry name" value="SERINE PROTEASE FAMILY S10 SERINE CARBOXYPEPTIDASE"/>
    <property type="match status" value="1"/>
</dbReference>
<dbReference type="AlphaFoldDB" id="A0A314UG99"/>
<accession>A0A314UG99</accession>
<dbReference type="GO" id="GO:0006508">
    <property type="term" value="P:proteolysis"/>
    <property type="evidence" value="ECO:0007669"/>
    <property type="project" value="InterPro"/>
</dbReference>
<dbReference type="Gene3D" id="3.40.50.1820">
    <property type="entry name" value="alpha/beta hydrolase"/>
    <property type="match status" value="1"/>
</dbReference>
<keyword evidence="3" id="KW-0121">Carboxypeptidase</keyword>